<protein>
    <submittedName>
        <fullName evidence="1">Uncharacterized protein</fullName>
    </submittedName>
</protein>
<reference evidence="1 2" key="1">
    <citation type="submission" date="2017-07" db="EMBL/GenBank/DDBJ databases">
        <title>Complete genome sequence of Spiroplasma corruscae EC-1 (DSM 19793).</title>
        <authorList>
            <person name="Tsai Y.-M."/>
            <person name="Lo W.-S."/>
            <person name="Kuo C.-H."/>
        </authorList>
    </citation>
    <scope>NUCLEOTIDE SEQUENCE [LARGE SCALE GENOMIC DNA]</scope>
    <source>
        <strain evidence="1 2">EC-1</strain>
    </source>
</reference>
<dbReference type="AlphaFoldDB" id="A0A222EQ80"/>
<dbReference type="Proteomes" id="UP000203229">
    <property type="component" value="Chromosome"/>
</dbReference>
<proteinExistence type="predicted"/>
<evidence type="ECO:0000313" key="2">
    <source>
        <dbReference type="Proteomes" id="UP000203229"/>
    </source>
</evidence>
<gene>
    <name evidence="1" type="ORF">SCORR_v1c06310</name>
</gene>
<dbReference type="OrthoDB" id="391332at2"/>
<organism evidence="1 2">
    <name type="scientific">Spiroplasma corruscae</name>
    <dbReference type="NCBI Taxonomy" id="216934"/>
    <lineage>
        <taxon>Bacteria</taxon>
        <taxon>Bacillati</taxon>
        <taxon>Mycoplasmatota</taxon>
        <taxon>Mollicutes</taxon>
        <taxon>Entomoplasmatales</taxon>
        <taxon>Spiroplasmataceae</taxon>
        <taxon>Spiroplasma</taxon>
    </lineage>
</organism>
<evidence type="ECO:0000313" key="1">
    <source>
        <dbReference type="EMBL" id="ASP28403.1"/>
    </source>
</evidence>
<sequence>MKKMLVSLSIIAMIQTSCMMPVSCKENGIIYNTEQGIYSKAEEFQVLKII</sequence>
<name>A0A222EQ80_9MOLU</name>
<dbReference type="RefSeq" id="WP_157705382.1">
    <property type="nucleotide sequence ID" value="NZ_CP022535.1"/>
</dbReference>
<dbReference type="KEGG" id="scou:SCORR_v1c06310"/>
<accession>A0A222EQ80</accession>
<dbReference type="EMBL" id="CP022535">
    <property type="protein sequence ID" value="ASP28403.1"/>
    <property type="molecule type" value="Genomic_DNA"/>
</dbReference>
<keyword evidence="2" id="KW-1185">Reference proteome</keyword>